<accession>A0A1I8C1R3</accession>
<dbReference type="Proteomes" id="UP000095281">
    <property type="component" value="Unplaced"/>
</dbReference>
<dbReference type="WBParaSite" id="MhA1_Contig945.frz3.gene2">
    <property type="protein sequence ID" value="MhA1_Contig945.frz3.gene2"/>
    <property type="gene ID" value="MhA1_Contig945.frz3.gene2"/>
</dbReference>
<dbReference type="AlphaFoldDB" id="A0A1I8C1R3"/>
<keyword evidence="2" id="KW-1185">Reference proteome</keyword>
<proteinExistence type="predicted"/>
<sequence length="262" mass="30898">MIYSSLTAATRLLQINKRLASRLVGKIIPVSSKNQLTKNDTNRIREEQNNKENKVTKKKHTLLRGPVTLPLNVDNYERLYVKVTTDDNDRFVHLIKFKDDRNCSNRFTFAFSYDAHLFLRSLDNFNDECNTNMLKIVEKCKAISNSKETSKSSRSLYKTSGFVSIHGLYLIGLVWNNIDNQLYCQIKYIYGINKLNKNYNRKIENLEFHWTNLKTLRKVVYHMVYGWQKTAILSDKPWPNQNQEDEEEGNKKEFNKLIKKFL</sequence>
<organism evidence="2 3">
    <name type="scientific">Meloidogyne hapla</name>
    <name type="common">Root-knot nematode worm</name>
    <dbReference type="NCBI Taxonomy" id="6305"/>
    <lineage>
        <taxon>Eukaryota</taxon>
        <taxon>Metazoa</taxon>
        <taxon>Ecdysozoa</taxon>
        <taxon>Nematoda</taxon>
        <taxon>Chromadorea</taxon>
        <taxon>Rhabditida</taxon>
        <taxon>Tylenchina</taxon>
        <taxon>Tylenchomorpha</taxon>
        <taxon>Tylenchoidea</taxon>
        <taxon>Meloidogynidae</taxon>
        <taxon>Meloidogyninae</taxon>
        <taxon>Meloidogyne</taxon>
    </lineage>
</organism>
<reference evidence="3" key="1">
    <citation type="submission" date="2016-11" db="UniProtKB">
        <authorList>
            <consortium name="WormBaseParasite"/>
        </authorList>
    </citation>
    <scope>IDENTIFICATION</scope>
</reference>
<feature type="region of interest" description="Disordered" evidence="1">
    <location>
        <begin position="38"/>
        <end position="57"/>
    </location>
</feature>
<name>A0A1I8C1R3_MELHA</name>
<evidence type="ECO:0000313" key="2">
    <source>
        <dbReference type="Proteomes" id="UP000095281"/>
    </source>
</evidence>
<evidence type="ECO:0000313" key="3">
    <source>
        <dbReference type="WBParaSite" id="MhA1_Contig945.frz3.gene2"/>
    </source>
</evidence>
<feature type="compositionally biased region" description="Basic and acidic residues" evidence="1">
    <location>
        <begin position="40"/>
        <end position="55"/>
    </location>
</feature>
<evidence type="ECO:0000256" key="1">
    <source>
        <dbReference type="SAM" id="MobiDB-lite"/>
    </source>
</evidence>
<protein>
    <submittedName>
        <fullName evidence="3">Mitochondrial ribosomal protein L5</fullName>
    </submittedName>
</protein>